<feature type="transmembrane region" description="Helical" evidence="6">
    <location>
        <begin position="57"/>
        <end position="77"/>
    </location>
</feature>
<dbReference type="GO" id="GO:0005886">
    <property type="term" value="C:plasma membrane"/>
    <property type="evidence" value="ECO:0007669"/>
    <property type="project" value="UniProtKB-SubCell"/>
</dbReference>
<evidence type="ECO:0000256" key="4">
    <source>
        <dbReference type="ARBA" id="ARBA00022989"/>
    </source>
</evidence>
<reference evidence="7" key="1">
    <citation type="submission" date="2019-08" db="EMBL/GenBank/DDBJ databases">
        <authorList>
            <person name="Kucharzyk K."/>
            <person name="Murdoch R.W."/>
            <person name="Higgins S."/>
            <person name="Loffler F."/>
        </authorList>
    </citation>
    <scope>NUCLEOTIDE SEQUENCE</scope>
</reference>
<evidence type="ECO:0000256" key="5">
    <source>
        <dbReference type="ARBA" id="ARBA00023136"/>
    </source>
</evidence>
<proteinExistence type="predicted"/>
<feature type="transmembrane region" description="Helical" evidence="6">
    <location>
        <begin position="177"/>
        <end position="196"/>
    </location>
</feature>
<evidence type="ECO:0000256" key="1">
    <source>
        <dbReference type="ARBA" id="ARBA00004651"/>
    </source>
</evidence>
<keyword evidence="4 6" id="KW-1133">Transmembrane helix</keyword>
<evidence type="ECO:0000313" key="7">
    <source>
        <dbReference type="EMBL" id="MPM36787.1"/>
    </source>
</evidence>
<keyword evidence="2" id="KW-1003">Cell membrane</keyword>
<comment type="subcellular location">
    <subcellularLocation>
        <location evidence="1">Cell membrane</location>
        <topology evidence="1">Multi-pass membrane protein</topology>
    </subcellularLocation>
</comment>
<sequence>MLTAMRSPLETGIYSVVYNLSLAVTVITQALESVWIPWFTKKYKNYQKEEINHFAKAYIGIAAIFTCGAMLCLPEILKIFTTSEYWKGINLISPIVLASFITFLYSISVDLEYLYKSTLYIAINTCIAAGINLVLNYIFIPKFGAVAAASTTLIAFTISFILHYLHTRKLDSELFPWNIYIIPLILAIVISGTSYILIDHAIIRWAIALVVATLGFSYFYKNYKCYLGMDEN</sequence>
<comment type="caution">
    <text evidence="7">The sequence shown here is derived from an EMBL/GenBank/DDBJ whole genome shotgun (WGS) entry which is preliminary data.</text>
</comment>
<feature type="transmembrane region" description="Helical" evidence="6">
    <location>
        <begin position="145"/>
        <end position="165"/>
    </location>
</feature>
<dbReference type="PANTHER" id="PTHR30250">
    <property type="entry name" value="PST FAMILY PREDICTED COLANIC ACID TRANSPORTER"/>
    <property type="match status" value="1"/>
</dbReference>
<feature type="transmembrane region" description="Helical" evidence="6">
    <location>
        <begin position="119"/>
        <end position="139"/>
    </location>
</feature>
<evidence type="ECO:0000256" key="3">
    <source>
        <dbReference type="ARBA" id="ARBA00022692"/>
    </source>
</evidence>
<accession>A0A644Z821</accession>
<gene>
    <name evidence="7" type="ORF">SDC9_83389</name>
</gene>
<name>A0A644Z821_9ZZZZ</name>
<organism evidence="7">
    <name type="scientific">bioreactor metagenome</name>
    <dbReference type="NCBI Taxonomy" id="1076179"/>
    <lineage>
        <taxon>unclassified sequences</taxon>
        <taxon>metagenomes</taxon>
        <taxon>ecological metagenomes</taxon>
    </lineage>
</organism>
<feature type="transmembrane region" description="Helical" evidence="6">
    <location>
        <begin position="89"/>
        <end position="107"/>
    </location>
</feature>
<dbReference type="InterPro" id="IPR050833">
    <property type="entry name" value="Poly_Biosynth_Transport"/>
</dbReference>
<dbReference type="AlphaFoldDB" id="A0A644Z821"/>
<evidence type="ECO:0000256" key="2">
    <source>
        <dbReference type="ARBA" id="ARBA00022475"/>
    </source>
</evidence>
<dbReference type="EMBL" id="VSSQ01007720">
    <property type="protein sequence ID" value="MPM36787.1"/>
    <property type="molecule type" value="Genomic_DNA"/>
</dbReference>
<keyword evidence="5 6" id="KW-0472">Membrane</keyword>
<feature type="transmembrane region" description="Helical" evidence="6">
    <location>
        <begin position="202"/>
        <end position="220"/>
    </location>
</feature>
<protein>
    <submittedName>
        <fullName evidence="7">Uncharacterized protein</fullName>
    </submittedName>
</protein>
<dbReference type="PANTHER" id="PTHR30250:SF11">
    <property type="entry name" value="O-ANTIGEN TRANSPORTER-RELATED"/>
    <property type="match status" value="1"/>
</dbReference>
<evidence type="ECO:0000256" key="6">
    <source>
        <dbReference type="SAM" id="Phobius"/>
    </source>
</evidence>
<feature type="transmembrane region" description="Helical" evidence="6">
    <location>
        <begin position="12"/>
        <end position="36"/>
    </location>
</feature>
<keyword evidence="3 6" id="KW-0812">Transmembrane</keyword>